<organism evidence="2 4">
    <name type="scientific">Medicago truncatula</name>
    <name type="common">Barrel medic</name>
    <name type="synonym">Medicago tribuloides</name>
    <dbReference type="NCBI Taxonomy" id="3880"/>
    <lineage>
        <taxon>Eukaryota</taxon>
        <taxon>Viridiplantae</taxon>
        <taxon>Streptophyta</taxon>
        <taxon>Embryophyta</taxon>
        <taxon>Tracheophyta</taxon>
        <taxon>Spermatophyta</taxon>
        <taxon>Magnoliopsida</taxon>
        <taxon>eudicotyledons</taxon>
        <taxon>Gunneridae</taxon>
        <taxon>Pentapetalae</taxon>
        <taxon>rosids</taxon>
        <taxon>fabids</taxon>
        <taxon>Fabales</taxon>
        <taxon>Fabaceae</taxon>
        <taxon>Papilionoideae</taxon>
        <taxon>50 kb inversion clade</taxon>
        <taxon>NPAAA clade</taxon>
        <taxon>Hologalegina</taxon>
        <taxon>IRL clade</taxon>
        <taxon>Trifolieae</taxon>
        <taxon>Medicago</taxon>
    </lineage>
</organism>
<evidence type="ECO:0000313" key="2">
    <source>
        <dbReference type="EMBL" id="AES78942.2"/>
    </source>
</evidence>
<feature type="region of interest" description="Disordered" evidence="1">
    <location>
        <begin position="1"/>
        <end position="100"/>
    </location>
</feature>
<accession>G7KWZ2</accession>
<dbReference type="HOGENOM" id="CLU_2310274_0_0_1"/>
<dbReference type="AlphaFoldDB" id="G7KWZ2"/>
<evidence type="ECO:0000313" key="3">
    <source>
        <dbReference type="EnsemblPlants" id="AES78942"/>
    </source>
</evidence>
<reference evidence="3" key="3">
    <citation type="submission" date="2015-04" db="UniProtKB">
        <authorList>
            <consortium name="EnsemblPlants"/>
        </authorList>
    </citation>
    <scope>IDENTIFICATION</scope>
    <source>
        <strain evidence="3">cv. Jemalong A17</strain>
    </source>
</reference>
<accession>A0A0C3W5P3</accession>
<dbReference type="EnsemblPlants" id="AES78942">
    <property type="protein sequence ID" value="AES78942"/>
    <property type="gene ID" value="MTR_7g051330"/>
</dbReference>
<keyword evidence="4" id="KW-1185">Reference proteome</keyword>
<feature type="compositionally biased region" description="Polar residues" evidence="1">
    <location>
        <begin position="16"/>
        <end position="25"/>
    </location>
</feature>
<evidence type="ECO:0000256" key="1">
    <source>
        <dbReference type="SAM" id="MobiDB-lite"/>
    </source>
</evidence>
<dbReference type="Proteomes" id="UP000002051">
    <property type="component" value="Unassembled WGS sequence"/>
</dbReference>
<gene>
    <name evidence="2" type="ordered locus">MTR_7g051330</name>
</gene>
<dbReference type="EMBL" id="CM001223">
    <property type="protein sequence ID" value="AES78942.2"/>
    <property type="molecule type" value="Genomic_DNA"/>
</dbReference>
<feature type="compositionally biased region" description="Polar residues" evidence="1">
    <location>
        <begin position="42"/>
        <end position="53"/>
    </location>
</feature>
<reference evidence="2 4" key="1">
    <citation type="journal article" date="2011" name="Nature">
        <title>The Medicago genome provides insight into the evolution of rhizobial symbioses.</title>
        <authorList>
            <person name="Young N.D."/>
            <person name="Debelle F."/>
            <person name="Oldroyd G.E."/>
            <person name="Geurts R."/>
            <person name="Cannon S.B."/>
            <person name="Udvardi M.K."/>
            <person name="Benedito V.A."/>
            <person name="Mayer K.F."/>
            <person name="Gouzy J."/>
            <person name="Schoof H."/>
            <person name="Van de Peer Y."/>
            <person name="Proost S."/>
            <person name="Cook D.R."/>
            <person name="Meyers B.C."/>
            <person name="Spannagl M."/>
            <person name="Cheung F."/>
            <person name="De Mita S."/>
            <person name="Krishnakumar V."/>
            <person name="Gundlach H."/>
            <person name="Zhou S."/>
            <person name="Mudge J."/>
            <person name="Bharti A.K."/>
            <person name="Murray J.D."/>
            <person name="Naoumkina M.A."/>
            <person name="Rosen B."/>
            <person name="Silverstein K.A."/>
            <person name="Tang H."/>
            <person name="Rombauts S."/>
            <person name="Zhao P.X."/>
            <person name="Zhou P."/>
            <person name="Barbe V."/>
            <person name="Bardou P."/>
            <person name="Bechner M."/>
            <person name="Bellec A."/>
            <person name="Berger A."/>
            <person name="Berges H."/>
            <person name="Bidwell S."/>
            <person name="Bisseling T."/>
            <person name="Choisne N."/>
            <person name="Couloux A."/>
            <person name="Denny R."/>
            <person name="Deshpande S."/>
            <person name="Dai X."/>
            <person name="Doyle J.J."/>
            <person name="Dudez A.M."/>
            <person name="Farmer A.D."/>
            <person name="Fouteau S."/>
            <person name="Franken C."/>
            <person name="Gibelin C."/>
            <person name="Gish J."/>
            <person name="Goldstein S."/>
            <person name="Gonzalez A.J."/>
            <person name="Green P.J."/>
            <person name="Hallab A."/>
            <person name="Hartog M."/>
            <person name="Hua A."/>
            <person name="Humphray S.J."/>
            <person name="Jeong D.H."/>
            <person name="Jing Y."/>
            <person name="Jocker A."/>
            <person name="Kenton S.M."/>
            <person name="Kim D.J."/>
            <person name="Klee K."/>
            <person name="Lai H."/>
            <person name="Lang C."/>
            <person name="Lin S."/>
            <person name="Macmil S.L."/>
            <person name="Magdelenat G."/>
            <person name="Matthews L."/>
            <person name="McCorrison J."/>
            <person name="Monaghan E.L."/>
            <person name="Mun J.H."/>
            <person name="Najar F.Z."/>
            <person name="Nicholson C."/>
            <person name="Noirot C."/>
            <person name="O'Bleness M."/>
            <person name="Paule C.R."/>
            <person name="Poulain J."/>
            <person name="Prion F."/>
            <person name="Qin B."/>
            <person name="Qu C."/>
            <person name="Retzel E.F."/>
            <person name="Riddle C."/>
            <person name="Sallet E."/>
            <person name="Samain S."/>
            <person name="Samson N."/>
            <person name="Sanders I."/>
            <person name="Saurat O."/>
            <person name="Scarpelli C."/>
            <person name="Schiex T."/>
            <person name="Segurens B."/>
            <person name="Severin A.J."/>
            <person name="Sherrier D.J."/>
            <person name="Shi R."/>
            <person name="Sims S."/>
            <person name="Singer S.R."/>
            <person name="Sinharoy S."/>
            <person name="Sterck L."/>
            <person name="Viollet A."/>
            <person name="Wang B.B."/>
            <person name="Wang K."/>
            <person name="Wang M."/>
            <person name="Wang X."/>
            <person name="Warfsmann J."/>
            <person name="Weissenbach J."/>
            <person name="White D.D."/>
            <person name="White J.D."/>
            <person name="Wiley G.B."/>
            <person name="Wincker P."/>
            <person name="Xing Y."/>
            <person name="Yang L."/>
            <person name="Yao Z."/>
            <person name="Ying F."/>
            <person name="Zhai J."/>
            <person name="Zhou L."/>
            <person name="Zuber A."/>
            <person name="Denarie J."/>
            <person name="Dixon R.A."/>
            <person name="May G.D."/>
            <person name="Schwartz D.C."/>
            <person name="Rogers J."/>
            <person name="Quetier F."/>
            <person name="Town C.D."/>
            <person name="Roe B.A."/>
        </authorList>
    </citation>
    <scope>NUCLEOTIDE SEQUENCE [LARGE SCALE GENOMIC DNA]</scope>
    <source>
        <strain evidence="2">A17</strain>
        <strain evidence="3 4">cv. Jemalong A17</strain>
    </source>
</reference>
<proteinExistence type="predicted"/>
<evidence type="ECO:0000313" key="4">
    <source>
        <dbReference type="Proteomes" id="UP000002051"/>
    </source>
</evidence>
<sequence length="100" mass="11408">MAPLMKKPTQTDRNHTSQVRPTQPHQNPPECWQKTPKPQPYNRENSQHNHTTPTPEPTSLKEIETNEEKNQRLMQREEMEALSSPESSLVTGLPVREGGG</sequence>
<protein>
    <submittedName>
        <fullName evidence="2 3">Uncharacterized protein</fullName>
    </submittedName>
</protein>
<reference evidence="2 4" key="2">
    <citation type="journal article" date="2014" name="BMC Genomics">
        <title>An improved genome release (version Mt4.0) for the model legume Medicago truncatula.</title>
        <authorList>
            <person name="Tang H."/>
            <person name="Krishnakumar V."/>
            <person name="Bidwell S."/>
            <person name="Rosen B."/>
            <person name="Chan A."/>
            <person name="Zhou S."/>
            <person name="Gentzbittel L."/>
            <person name="Childs K.L."/>
            <person name="Yandell M."/>
            <person name="Gundlach H."/>
            <person name="Mayer K.F."/>
            <person name="Schwartz D.C."/>
            <person name="Town C.D."/>
        </authorList>
    </citation>
    <scope>GENOME REANNOTATION</scope>
    <source>
        <strain evidence="3 4">cv. Jemalong A17</strain>
    </source>
</reference>
<feature type="compositionally biased region" description="Basic and acidic residues" evidence="1">
    <location>
        <begin position="59"/>
        <end position="79"/>
    </location>
</feature>
<name>G7KWZ2_MEDTR</name>